<feature type="region of interest" description="Disordered" evidence="5">
    <location>
        <begin position="233"/>
        <end position="253"/>
    </location>
</feature>
<dbReference type="OrthoDB" id="10251342at2759"/>
<comment type="caution">
    <text evidence="7">The sequence shown here is derived from an EMBL/GenBank/DDBJ whole genome shotgun (WGS) entry which is preliminary data.</text>
</comment>
<evidence type="ECO:0000313" key="8">
    <source>
        <dbReference type="Proteomes" id="UP001149090"/>
    </source>
</evidence>
<keyword evidence="3 4" id="KW-0539">Nucleus</keyword>
<dbReference type="FunFam" id="3.30.390.110:FF:000001">
    <property type="entry name" value="Protein MAK16 homolog"/>
    <property type="match status" value="1"/>
</dbReference>
<gene>
    <name evidence="7" type="ORF">M0811_07272</name>
</gene>
<dbReference type="OMA" id="CPLANTK"/>
<dbReference type="Proteomes" id="UP001149090">
    <property type="component" value="Unassembled WGS sequence"/>
</dbReference>
<dbReference type="GO" id="GO:0030687">
    <property type="term" value="C:preribosome, large subunit precursor"/>
    <property type="evidence" value="ECO:0007669"/>
    <property type="project" value="TreeGrafter"/>
</dbReference>
<comment type="similarity">
    <text evidence="2 4">Belongs to the MAK16 family.</text>
</comment>
<dbReference type="Pfam" id="PF04874">
    <property type="entry name" value="Mak16"/>
    <property type="match status" value="1"/>
</dbReference>
<dbReference type="GO" id="GO:0005730">
    <property type="term" value="C:nucleolus"/>
    <property type="evidence" value="ECO:0007669"/>
    <property type="project" value="UniProtKB-UniRule"/>
</dbReference>
<feature type="domain" description="Ribosomal eL28/Mak16" evidence="6">
    <location>
        <begin position="6"/>
        <end position="118"/>
    </location>
</feature>
<evidence type="ECO:0000256" key="2">
    <source>
        <dbReference type="ARBA" id="ARBA00005514"/>
    </source>
</evidence>
<name>A0A9Q0LLW2_ANAIG</name>
<dbReference type="PIRSF" id="PIRSF003352">
    <property type="entry name" value="MAK16"/>
    <property type="match status" value="1"/>
</dbReference>
<reference evidence="7" key="1">
    <citation type="submission" date="2022-10" db="EMBL/GenBank/DDBJ databases">
        <title>Novel sulphate-reducing endosymbionts in the free-living metamonad Anaeramoeba.</title>
        <authorList>
            <person name="Jerlstrom-Hultqvist J."/>
            <person name="Cepicka I."/>
            <person name="Gallot-Lavallee L."/>
            <person name="Salas-Leiva D."/>
            <person name="Curtis B.A."/>
            <person name="Zahonova K."/>
            <person name="Pipaliya S."/>
            <person name="Dacks J."/>
            <person name="Roger A.J."/>
        </authorList>
    </citation>
    <scope>NUCLEOTIDE SEQUENCE</scope>
    <source>
        <strain evidence="7">BMAN</strain>
    </source>
</reference>
<dbReference type="InterPro" id="IPR029004">
    <property type="entry name" value="Ribosomal_eL28/Mak16"/>
</dbReference>
<organism evidence="7 8">
    <name type="scientific">Anaeramoeba ignava</name>
    <name type="common">Anaerobic marine amoeba</name>
    <dbReference type="NCBI Taxonomy" id="1746090"/>
    <lineage>
        <taxon>Eukaryota</taxon>
        <taxon>Metamonada</taxon>
        <taxon>Anaeramoebidae</taxon>
        <taxon>Anaeramoeba</taxon>
    </lineage>
</organism>
<evidence type="ECO:0000313" key="7">
    <source>
        <dbReference type="EMBL" id="KAJ5075302.1"/>
    </source>
</evidence>
<dbReference type="PANTHER" id="PTHR23405">
    <property type="entry name" value="MAINTENANCE OF KILLER 16 MAK16 PROTEIN-RELATED"/>
    <property type="match status" value="1"/>
</dbReference>
<evidence type="ECO:0000259" key="6">
    <source>
        <dbReference type="Pfam" id="PF01778"/>
    </source>
</evidence>
<evidence type="ECO:0000256" key="1">
    <source>
        <dbReference type="ARBA" id="ARBA00004123"/>
    </source>
</evidence>
<dbReference type="InterPro" id="IPR006958">
    <property type="entry name" value="Mak16"/>
</dbReference>
<evidence type="ECO:0000256" key="5">
    <source>
        <dbReference type="SAM" id="MobiDB-lite"/>
    </source>
</evidence>
<dbReference type="GO" id="GO:0000470">
    <property type="term" value="P:maturation of LSU-rRNA"/>
    <property type="evidence" value="ECO:0007669"/>
    <property type="project" value="TreeGrafter"/>
</dbReference>
<dbReference type="AlphaFoldDB" id="A0A9Q0LLW2"/>
<evidence type="ECO:0000256" key="4">
    <source>
        <dbReference type="PIRNR" id="PIRNR003352"/>
    </source>
</evidence>
<proteinExistence type="inferred from homology"/>
<dbReference type="GO" id="GO:0000460">
    <property type="term" value="P:maturation of 5.8S rRNA"/>
    <property type="evidence" value="ECO:0007669"/>
    <property type="project" value="TreeGrafter"/>
</dbReference>
<keyword evidence="8" id="KW-1185">Reference proteome</keyword>
<comment type="subcellular location">
    <subcellularLocation>
        <location evidence="1">Nucleus</location>
    </subcellularLocation>
</comment>
<dbReference type="PANTHER" id="PTHR23405:SF4">
    <property type="entry name" value="PROTEIN MAK16 HOMOLOG"/>
    <property type="match status" value="1"/>
</dbReference>
<dbReference type="Gene3D" id="3.30.390.110">
    <property type="match status" value="1"/>
</dbReference>
<accession>A0A9Q0LLW2</accession>
<sequence>MQHDELIWGCINYSLCSYRAKLDKEVFCRNKYNLTGLCRRHLCPLANSRYATIREIKGKTYLCIKTIERAHTPNRLWELIKLPGKYSKAIELIDQQLEFWPRFYRHKCKQRFTRIRQYLMRMRKIREKPPEFQLVHINKKIEKREAKNEKKALTAAKISNSIEKELLERFRSGLYSGYLNFDQKTFDKTIEKLENEPETEFVVDEEEQTQHLKWEVEDLKKQEKKAEIEIEYEQETEQEKEQQEQTQNSLDCMAEWSKAIDSSSIGQ</sequence>
<evidence type="ECO:0000256" key="3">
    <source>
        <dbReference type="ARBA" id="ARBA00023242"/>
    </source>
</evidence>
<dbReference type="EMBL" id="JAPDFW010000065">
    <property type="protein sequence ID" value="KAJ5075302.1"/>
    <property type="molecule type" value="Genomic_DNA"/>
</dbReference>
<dbReference type="Pfam" id="PF01778">
    <property type="entry name" value="Ribosomal_L28e"/>
    <property type="match status" value="1"/>
</dbReference>
<protein>
    <recommendedName>
        <fullName evidence="4">Protein MAK16 homolog</fullName>
    </recommendedName>
</protein>